<evidence type="ECO:0008006" key="4">
    <source>
        <dbReference type="Google" id="ProtNLM"/>
    </source>
</evidence>
<organism evidence="2 3">
    <name type="scientific">Bacteroides caecimuris</name>
    <dbReference type="NCBI Taxonomy" id="1796613"/>
    <lineage>
        <taxon>Bacteria</taxon>
        <taxon>Pseudomonadati</taxon>
        <taxon>Bacteroidota</taxon>
        <taxon>Bacteroidia</taxon>
        <taxon>Bacteroidales</taxon>
        <taxon>Bacteroidaceae</taxon>
        <taxon>Bacteroides</taxon>
    </lineage>
</organism>
<dbReference type="Proteomes" id="UP000092631">
    <property type="component" value="Chromosome"/>
</dbReference>
<dbReference type="EMBL" id="CP015401">
    <property type="protein sequence ID" value="ANU59368.1"/>
    <property type="molecule type" value="Genomic_DNA"/>
</dbReference>
<name>A0A1C7H383_9BACE</name>
<keyword evidence="1" id="KW-0472">Membrane</keyword>
<keyword evidence="1" id="KW-0812">Transmembrane</keyword>
<proteinExistence type="predicted"/>
<evidence type="ECO:0000313" key="2">
    <source>
        <dbReference type="EMBL" id="ANU59368.1"/>
    </source>
</evidence>
<gene>
    <name evidence="2" type="ORF">A4V03_18840</name>
</gene>
<evidence type="ECO:0000256" key="1">
    <source>
        <dbReference type="SAM" id="Phobius"/>
    </source>
</evidence>
<dbReference type="RefSeq" id="WP_065539997.1">
    <property type="nucleotide sequence ID" value="NZ_CAJUNY010000071.1"/>
</dbReference>
<dbReference type="GeneID" id="82189191"/>
<protein>
    <recommendedName>
        <fullName evidence="4">Transmembrane protein</fullName>
    </recommendedName>
</protein>
<sequence length="156" mass="17696">MIMKQFLFILTVIAGLLMSSNAEARRIRIPVSNNIPKVATLPDSSYYKTDEGAHLDLGYIEKDGKRMLVLFSESKPDTYYDIPDEYAEAIRKDLNVEELSSLIPEPTIWDKWGGSLLFYGFAALIVIGLLSYLKDFILGLLGIVKKEKDDNEEEEK</sequence>
<evidence type="ECO:0000313" key="3">
    <source>
        <dbReference type="Proteomes" id="UP000092631"/>
    </source>
</evidence>
<reference evidence="3" key="1">
    <citation type="submission" date="2016-04" db="EMBL/GenBank/DDBJ databases">
        <title>Complete Genome Sequences of Twelve Strains of a Stable Defined Moderately Diverse Mouse Microbiota 2 (sDMDMm2).</title>
        <authorList>
            <person name="Uchimura Y."/>
            <person name="Wyss M."/>
            <person name="Brugiroux S."/>
            <person name="Limenitakis J.P."/>
            <person name="Stecher B."/>
            <person name="McCoy K.D."/>
            <person name="Macpherson A.J."/>
        </authorList>
    </citation>
    <scope>NUCLEOTIDE SEQUENCE [LARGE SCALE GENOMIC DNA]</scope>
    <source>
        <strain evidence="3">I48</strain>
    </source>
</reference>
<keyword evidence="3" id="KW-1185">Reference proteome</keyword>
<feature type="transmembrane region" description="Helical" evidence="1">
    <location>
        <begin position="116"/>
        <end position="133"/>
    </location>
</feature>
<accession>A0A1C7H383</accession>
<keyword evidence="1" id="KW-1133">Transmembrane helix</keyword>
<dbReference type="KEGG" id="bcae:A4V03_18840"/>
<dbReference type="AlphaFoldDB" id="A0A1C7H383"/>